<evidence type="ECO:0000259" key="24">
    <source>
        <dbReference type="PROSITE" id="PS50089"/>
    </source>
</evidence>
<evidence type="ECO:0000256" key="9">
    <source>
        <dbReference type="ARBA" id="ARBA00022553"/>
    </source>
</evidence>
<feature type="domain" description="B box-type" evidence="25">
    <location>
        <begin position="94"/>
        <end position="135"/>
    </location>
</feature>
<dbReference type="InterPro" id="IPR017907">
    <property type="entry name" value="Znf_RING_CS"/>
</dbReference>
<evidence type="ECO:0000256" key="22">
    <source>
        <dbReference type="PROSITE-ProRule" id="PRU00024"/>
    </source>
</evidence>
<dbReference type="Gene3D" id="3.30.160.60">
    <property type="entry name" value="Classic Zinc Finger"/>
    <property type="match status" value="2"/>
</dbReference>
<dbReference type="CDD" id="cd15811">
    <property type="entry name" value="SPRY_PRY_TRIM11"/>
    <property type="match status" value="1"/>
</dbReference>
<dbReference type="SUPFAM" id="SSF49899">
    <property type="entry name" value="Concanavalin A-like lectins/glucanases"/>
    <property type="match status" value="2"/>
</dbReference>
<evidence type="ECO:0000256" key="1">
    <source>
        <dbReference type="ARBA" id="ARBA00000900"/>
    </source>
</evidence>
<keyword evidence="14" id="KW-0862">Zinc</keyword>
<dbReference type="InterPro" id="IPR006574">
    <property type="entry name" value="PRY"/>
</dbReference>
<keyword evidence="17" id="KW-0051">Antiviral defense</keyword>
<keyword evidence="12 22" id="KW-0863">Zinc-finger</keyword>
<evidence type="ECO:0000256" key="10">
    <source>
        <dbReference type="ARBA" id="ARBA00022679"/>
    </source>
</evidence>
<comment type="subcellular location">
    <subcellularLocation>
        <location evidence="3">Cytoplasm</location>
    </subcellularLocation>
    <subcellularLocation>
        <location evidence="2">Nucleus</location>
    </subcellularLocation>
</comment>
<sequence length="952" mass="107844">MDAMELARKLQEEATCSICLDYFTDPVMTNCGHNFCRECIQLTWEKTKAQKRRRKQKGSFPCPECRELSPQRNLRPNRLLTKVAEMARQQPSLRSRDLCQVHQELLKLFCEDDQRPICVICRESQEHRPHRVVPIEEAVQEYKVGPGWGQDLPPPLQEKVKERRERIVVEFEKTGLFLMEAKQHLLQALKEEEEETVAKLQKSMASLAQQGHSLEMLLLQLEDRNERTPFQMLQDMNHVLSRKDSLSVQYPEATLTMLRTVCRVPGQIEVLKRFQEDVVPDPTTAYPYLLLYEISQRRYLSTPLDGAPHGQDRFLAYPCAVGQETFSSGRHYWEVGMNLTGDALWALGVCRDNVSRRGRVPKSPENGFWVVQLCKGERYAPATSSVTPITLTEPPSHMGVFLDFEAGEVSFYNVNDGSHLHTYSQPAFPGPLQPFFCLGTPKSGQMVISTVTLPGGGRPPPDPAQNAAFLRCTGAMAAPDLSTNLQEEATCAICLDYFTDPVMTDCGHNFCRECIRRCWGQPEGPYACPECRELSPQRNLRPNRPLAKMAEMARRLHPPSPVPQGVCAAHREPLVAFCGDELRLLCAACERSGEHWAHRVRPLQDAADDLKGKLEKSLEHLRKQMEDALLFQAQAEETYSLWQAAVPPRPPQKMVESQRQNVLAEFERLRRLLVEEEQRLLQRLEEEELEVLPPLRESAAQLGQQSTQLAELISELEGRCQLPALGLLQDIRDTLRRVQDVKLQPPEVVPMEMRTVCRVPGLVEALRRFRGDITLDPDTANPELILSEDRRSVRRGDLRQALPDSPERFDPGPCVLGREPLTSGRHYWEVEVGERASWALGVCREDANRKEKGELFAGNGFWLLVFLGSYYNSSERAFAPLRDPPRRVGIFLDYEAGHLSFYSASDGSLLYTFPETPFSGTLRALFSPLSSSPTPMTICRLKGGPGDMLAPQ</sequence>
<evidence type="ECO:0000256" key="21">
    <source>
        <dbReference type="ARBA" id="ARBA00076836"/>
    </source>
</evidence>
<dbReference type="InterPro" id="IPR013320">
    <property type="entry name" value="ConA-like_dom_sf"/>
</dbReference>
<dbReference type="InterPro" id="IPR001841">
    <property type="entry name" value="Znf_RING"/>
</dbReference>
<evidence type="ECO:0000256" key="12">
    <source>
        <dbReference type="ARBA" id="ARBA00022771"/>
    </source>
</evidence>
<dbReference type="Pfam" id="PF15227">
    <property type="entry name" value="zf-C3HC4_4"/>
    <property type="match status" value="1"/>
</dbReference>
<dbReference type="InterPro" id="IPR001870">
    <property type="entry name" value="B30.2/SPRY"/>
</dbReference>
<dbReference type="CDD" id="cd16595">
    <property type="entry name" value="RING-HC_TRIM17_C-IV"/>
    <property type="match status" value="1"/>
</dbReference>
<organism evidence="27 28">
    <name type="scientific">Camelus dromedarius</name>
    <name type="common">Dromedary</name>
    <name type="synonym">Arabian camel</name>
    <dbReference type="NCBI Taxonomy" id="9838"/>
    <lineage>
        <taxon>Eukaryota</taxon>
        <taxon>Metazoa</taxon>
        <taxon>Chordata</taxon>
        <taxon>Craniata</taxon>
        <taxon>Vertebrata</taxon>
        <taxon>Euteleostomi</taxon>
        <taxon>Mammalia</taxon>
        <taxon>Eutheria</taxon>
        <taxon>Laurasiatheria</taxon>
        <taxon>Artiodactyla</taxon>
        <taxon>Tylopoda</taxon>
        <taxon>Camelidae</taxon>
        <taxon>Camelus</taxon>
    </lineage>
</organism>
<dbReference type="GO" id="GO:0061630">
    <property type="term" value="F:ubiquitin protein ligase activity"/>
    <property type="evidence" value="ECO:0007669"/>
    <property type="project" value="UniProtKB-EC"/>
</dbReference>
<dbReference type="InterPro" id="IPR003877">
    <property type="entry name" value="SPRY_dom"/>
</dbReference>
<keyword evidence="7" id="KW-0963">Cytoplasm</keyword>
<evidence type="ECO:0000256" key="19">
    <source>
        <dbReference type="ARBA" id="ARBA00065411"/>
    </source>
</evidence>
<dbReference type="Pfam" id="PF13765">
    <property type="entry name" value="PRY"/>
    <property type="match status" value="1"/>
</dbReference>
<evidence type="ECO:0000256" key="18">
    <source>
        <dbReference type="ARBA" id="ARBA00023242"/>
    </source>
</evidence>
<feature type="domain" description="RING-type" evidence="24">
    <location>
        <begin position="16"/>
        <end position="66"/>
    </location>
</feature>
<evidence type="ECO:0000313" key="27">
    <source>
        <dbReference type="EMBL" id="KAB1281100.1"/>
    </source>
</evidence>
<dbReference type="SUPFAM" id="SSF57845">
    <property type="entry name" value="B-box zinc-binding domain"/>
    <property type="match status" value="2"/>
</dbReference>
<keyword evidence="8" id="KW-1017">Isopeptide bond</keyword>
<evidence type="ECO:0000256" key="6">
    <source>
        <dbReference type="ARBA" id="ARBA00012483"/>
    </source>
</evidence>
<dbReference type="SMART" id="SM00589">
    <property type="entry name" value="PRY"/>
    <property type="match status" value="2"/>
</dbReference>
<feature type="domain" description="B30.2/SPRY" evidence="26">
    <location>
        <begin position="257"/>
        <end position="455"/>
    </location>
</feature>
<dbReference type="Pfam" id="PF00643">
    <property type="entry name" value="zf-B_box"/>
    <property type="match status" value="2"/>
</dbReference>
<dbReference type="PRINTS" id="PR01406">
    <property type="entry name" value="BBOXZNFINGER"/>
</dbReference>
<evidence type="ECO:0000256" key="8">
    <source>
        <dbReference type="ARBA" id="ARBA00022499"/>
    </source>
</evidence>
<keyword evidence="11" id="KW-0479">Metal-binding</keyword>
<dbReference type="CDD" id="cd16594">
    <property type="entry name" value="RING-HC_TRIM7-like_C-IV"/>
    <property type="match status" value="1"/>
</dbReference>
<evidence type="ECO:0000256" key="2">
    <source>
        <dbReference type="ARBA" id="ARBA00004123"/>
    </source>
</evidence>
<dbReference type="PRINTS" id="PR01407">
    <property type="entry name" value="BUTYPHLNCDUF"/>
</dbReference>
<dbReference type="FunFam" id="2.60.120.920:FF:000004">
    <property type="entry name" value="Butyrophilin subfamily 1 member A1"/>
    <property type="match status" value="2"/>
</dbReference>
<feature type="domain" description="B box-type" evidence="25">
    <location>
        <begin position="562"/>
        <end position="603"/>
    </location>
</feature>
<evidence type="ECO:0000256" key="20">
    <source>
        <dbReference type="ARBA" id="ARBA00072855"/>
    </source>
</evidence>
<keyword evidence="13" id="KW-0833">Ubl conjugation pathway</keyword>
<comment type="catalytic activity">
    <reaction evidence="1">
        <text>S-ubiquitinyl-[E2 ubiquitin-conjugating enzyme]-L-cysteine + [acceptor protein]-L-lysine = [E2 ubiquitin-conjugating enzyme]-L-cysteine + N(6)-ubiquitinyl-[acceptor protein]-L-lysine.</text>
        <dbReference type="EC" id="2.3.2.27"/>
    </reaction>
</comment>
<dbReference type="PANTHER" id="PTHR24103">
    <property type="entry name" value="E3 UBIQUITIN-PROTEIN LIGASE TRIM"/>
    <property type="match status" value="1"/>
</dbReference>
<name>A0A5N4ECM8_CAMDR</name>
<feature type="coiled-coil region" evidence="23">
    <location>
        <begin position="659"/>
        <end position="690"/>
    </location>
</feature>
<dbReference type="InterPro" id="IPR000315">
    <property type="entry name" value="Znf_B-box"/>
</dbReference>
<keyword evidence="9" id="KW-0597">Phosphoprotein</keyword>
<evidence type="ECO:0000256" key="7">
    <source>
        <dbReference type="ARBA" id="ARBA00022490"/>
    </source>
</evidence>
<comment type="subunit">
    <text evidence="19">Binds cytoplasmic tail of integrin alpha-1. Interacts with the HN peptide. Interacts with PHOX2B. Interacts (when autoubiquitinated) with SQSTM1/p62; promoting AIM2 recruitment to autophagosomes. Interacts with AIM2; promoting its autophagy-dependent degradation.</text>
</comment>
<dbReference type="InterPro" id="IPR050143">
    <property type="entry name" value="TRIM/RBCC"/>
</dbReference>
<dbReference type="PROSITE" id="PS50119">
    <property type="entry name" value="ZF_BBOX"/>
    <property type="match status" value="2"/>
</dbReference>
<protein>
    <recommendedName>
        <fullName evidence="20">E3 ubiquitin-protein ligase TRIM11</fullName>
        <ecNumber evidence="6">2.3.2.27</ecNumber>
    </recommendedName>
    <alternativeName>
        <fullName evidence="21">Tripartite motif-containing protein 11</fullName>
    </alternativeName>
</protein>
<dbReference type="PROSITE" id="PS50089">
    <property type="entry name" value="ZF_RING_2"/>
    <property type="match status" value="2"/>
</dbReference>
<evidence type="ECO:0000256" key="14">
    <source>
        <dbReference type="ARBA" id="ARBA00022833"/>
    </source>
</evidence>
<dbReference type="InterPro" id="IPR013083">
    <property type="entry name" value="Znf_RING/FYVE/PHD"/>
</dbReference>
<dbReference type="SMART" id="SM00336">
    <property type="entry name" value="BBOX"/>
    <property type="match status" value="2"/>
</dbReference>
<dbReference type="GO" id="GO:0008270">
    <property type="term" value="F:zinc ion binding"/>
    <property type="evidence" value="ECO:0007669"/>
    <property type="project" value="UniProtKB-KW"/>
</dbReference>
<dbReference type="GO" id="GO:0005634">
    <property type="term" value="C:nucleus"/>
    <property type="evidence" value="ECO:0007669"/>
    <property type="project" value="UniProtKB-SubCell"/>
</dbReference>
<evidence type="ECO:0000256" key="5">
    <source>
        <dbReference type="ARBA" id="ARBA00008518"/>
    </source>
</evidence>
<evidence type="ECO:0000313" key="28">
    <source>
        <dbReference type="Proteomes" id="UP000299084"/>
    </source>
</evidence>
<evidence type="ECO:0000256" key="13">
    <source>
        <dbReference type="ARBA" id="ARBA00022786"/>
    </source>
</evidence>
<dbReference type="GO" id="GO:0044790">
    <property type="term" value="P:suppression of viral release by host"/>
    <property type="evidence" value="ECO:0007669"/>
    <property type="project" value="UniProtKB-ARBA"/>
</dbReference>
<dbReference type="CDD" id="cd15812">
    <property type="entry name" value="SPRY_PRY_TRIM17"/>
    <property type="match status" value="1"/>
</dbReference>
<dbReference type="EMBL" id="JWIN03000003">
    <property type="protein sequence ID" value="KAB1281100.1"/>
    <property type="molecule type" value="Genomic_DNA"/>
</dbReference>
<dbReference type="InterPro" id="IPR043136">
    <property type="entry name" value="B30.2/SPRY_sf"/>
</dbReference>
<dbReference type="SMART" id="SM00184">
    <property type="entry name" value="RING"/>
    <property type="match status" value="2"/>
</dbReference>
<evidence type="ECO:0000259" key="26">
    <source>
        <dbReference type="PROSITE" id="PS50188"/>
    </source>
</evidence>
<dbReference type="Gene3D" id="2.60.120.920">
    <property type="match status" value="2"/>
</dbReference>
<feature type="coiled-coil region" evidence="23">
    <location>
        <begin position="179"/>
        <end position="210"/>
    </location>
</feature>
<feature type="domain" description="B30.2/SPRY" evidence="26">
    <location>
        <begin position="752"/>
        <end position="945"/>
    </location>
</feature>
<dbReference type="GO" id="GO:0046597">
    <property type="term" value="P:host-mediated suppression of symbiont invasion"/>
    <property type="evidence" value="ECO:0007669"/>
    <property type="project" value="UniProtKB-ARBA"/>
</dbReference>
<dbReference type="InterPro" id="IPR035687">
    <property type="entry name" value="TRIM17_PRY/SPRY"/>
</dbReference>
<gene>
    <name evidence="27" type="ORF">Cadr_000005096</name>
</gene>
<dbReference type="Gene3D" id="3.30.40.10">
    <property type="entry name" value="Zinc/RING finger domain, C3HC4 (zinc finger)"/>
    <property type="match status" value="2"/>
</dbReference>
<proteinExistence type="inferred from homology"/>
<evidence type="ECO:0000256" key="11">
    <source>
        <dbReference type="ARBA" id="ARBA00022723"/>
    </source>
</evidence>
<dbReference type="Pfam" id="PF00622">
    <property type="entry name" value="SPRY"/>
    <property type="match status" value="2"/>
</dbReference>
<dbReference type="PROSITE" id="PS00518">
    <property type="entry name" value="ZF_RING_1"/>
    <property type="match status" value="2"/>
</dbReference>
<keyword evidence="15" id="KW-0832">Ubl conjugation</keyword>
<dbReference type="FunFam" id="3.30.40.10:FF:000232">
    <property type="entry name" value="E3 ubiquitin-protein ligase TRIM11"/>
    <property type="match status" value="2"/>
</dbReference>
<dbReference type="Proteomes" id="UP000299084">
    <property type="component" value="Unassembled WGS sequence"/>
</dbReference>
<dbReference type="SUPFAM" id="SSF57850">
    <property type="entry name" value="RING/U-box"/>
    <property type="match status" value="2"/>
</dbReference>
<evidence type="ECO:0000256" key="4">
    <source>
        <dbReference type="ARBA" id="ARBA00004906"/>
    </source>
</evidence>
<evidence type="ECO:0000256" key="17">
    <source>
        <dbReference type="ARBA" id="ARBA00023118"/>
    </source>
</evidence>
<keyword evidence="10" id="KW-0808">Transferase</keyword>
<dbReference type="SMART" id="SM00449">
    <property type="entry name" value="SPRY"/>
    <property type="match status" value="2"/>
</dbReference>
<feature type="domain" description="RING-type" evidence="24">
    <location>
        <begin position="491"/>
        <end position="532"/>
    </location>
</feature>
<evidence type="ECO:0000256" key="16">
    <source>
        <dbReference type="ARBA" id="ARBA00023054"/>
    </source>
</evidence>
<dbReference type="AlphaFoldDB" id="A0A5N4ECM8"/>
<evidence type="ECO:0000256" key="3">
    <source>
        <dbReference type="ARBA" id="ARBA00004496"/>
    </source>
</evidence>
<comment type="similarity">
    <text evidence="5">Belongs to the TRIM/RBCC family.</text>
</comment>
<comment type="pathway">
    <text evidence="4">Protein modification; protein ubiquitination.</text>
</comment>
<evidence type="ECO:0000259" key="25">
    <source>
        <dbReference type="PROSITE" id="PS50119"/>
    </source>
</evidence>
<evidence type="ECO:0000256" key="23">
    <source>
        <dbReference type="SAM" id="Coils"/>
    </source>
</evidence>
<dbReference type="CDD" id="cd19762">
    <property type="entry name" value="Bbox2_TRIM7-like"/>
    <property type="match status" value="1"/>
</dbReference>
<accession>A0A5N4ECM8</accession>
<evidence type="ECO:0000256" key="15">
    <source>
        <dbReference type="ARBA" id="ARBA00022843"/>
    </source>
</evidence>
<dbReference type="InterPro" id="IPR003879">
    <property type="entry name" value="Butyrophylin_SPRY"/>
</dbReference>
<dbReference type="Pfam" id="PF13445">
    <property type="entry name" value="zf-RING_UBOX"/>
    <property type="match status" value="1"/>
</dbReference>
<dbReference type="InterPro" id="IPR020457">
    <property type="entry name" value="Znf_B-box_chordata"/>
</dbReference>
<dbReference type="FunFam" id="3.30.160.60:FF:001359">
    <property type="entry name" value="E3 ubiquitin-protein ligase TRIM11"/>
    <property type="match status" value="1"/>
</dbReference>
<dbReference type="GO" id="GO:0005737">
    <property type="term" value="C:cytoplasm"/>
    <property type="evidence" value="ECO:0007669"/>
    <property type="project" value="UniProtKB-SubCell"/>
</dbReference>
<dbReference type="InterPro" id="IPR027370">
    <property type="entry name" value="Znf-RING_euk"/>
</dbReference>
<dbReference type="GO" id="GO:0046598">
    <property type="term" value="P:positive regulation of viral entry into host cell"/>
    <property type="evidence" value="ECO:0007669"/>
    <property type="project" value="UniProtKB-ARBA"/>
</dbReference>
<comment type="caution">
    <text evidence="27">The sequence shown here is derived from an EMBL/GenBank/DDBJ whole genome shotgun (WGS) entry which is preliminary data.</text>
</comment>
<dbReference type="PROSITE" id="PS50188">
    <property type="entry name" value="B302_SPRY"/>
    <property type="match status" value="2"/>
</dbReference>
<dbReference type="EC" id="2.3.2.27" evidence="6"/>
<keyword evidence="18" id="KW-0539">Nucleus</keyword>
<keyword evidence="28" id="KW-1185">Reference proteome</keyword>
<keyword evidence="16 23" id="KW-0175">Coiled coil</keyword>
<reference evidence="27 28" key="1">
    <citation type="journal article" date="2019" name="Mol. Ecol. Resour.">
        <title>Improving Illumina assemblies with Hi-C and long reads: an example with the North African dromedary.</title>
        <authorList>
            <person name="Elbers J.P."/>
            <person name="Rogers M.F."/>
            <person name="Perelman P.L."/>
            <person name="Proskuryakova A.A."/>
            <person name="Serdyukova N.A."/>
            <person name="Johnson W.E."/>
            <person name="Horin P."/>
            <person name="Corander J."/>
            <person name="Murphy D."/>
            <person name="Burger P.A."/>
        </authorList>
    </citation>
    <scope>NUCLEOTIDE SEQUENCE [LARGE SCALE GENOMIC DNA]</scope>
    <source>
        <strain evidence="27">Drom800</strain>
        <tissue evidence="27">Blood</tissue>
    </source>
</reference>